<dbReference type="SUPFAM" id="SSF46626">
    <property type="entry name" value="Cytochrome c"/>
    <property type="match status" value="1"/>
</dbReference>
<dbReference type="EMBL" id="JBHSLA010000003">
    <property type="protein sequence ID" value="MFC5195366.1"/>
    <property type="molecule type" value="Genomic_DNA"/>
</dbReference>
<organism evidence="6 7">
    <name type="scientific">Bizionia hallyeonensis</name>
    <dbReference type="NCBI Taxonomy" id="1123757"/>
    <lineage>
        <taxon>Bacteria</taxon>
        <taxon>Pseudomonadati</taxon>
        <taxon>Bacteroidota</taxon>
        <taxon>Flavobacteriia</taxon>
        <taxon>Flavobacteriales</taxon>
        <taxon>Flavobacteriaceae</taxon>
        <taxon>Bizionia</taxon>
    </lineage>
</organism>
<evidence type="ECO:0000256" key="4">
    <source>
        <dbReference type="PROSITE-ProRule" id="PRU00433"/>
    </source>
</evidence>
<dbReference type="Proteomes" id="UP001596162">
    <property type="component" value="Unassembled WGS sequence"/>
</dbReference>
<keyword evidence="7" id="KW-1185">Reference proteome</keyword>
<dbReference type="PROSITE" id="PS51007">
    <property type="entry name" value="CYTC"/>
    <property type="match status" value="1"/>
</dbReference>
<reference evidence="7" key="1">
    <citation type="journal article" date="2019" name="Int. J. Syst. Evol. Microbiol.">
        <title>The Global Catalogue of Microorganisms (GCM) 10K type strain sequencing project: providing services to taxonomists for standard genome sequencing and annotation.</title>
        <authorList>
            <consortium name="The Broad Institute Genomics Platform"/>
            <consortium name="The Broad Institute Genome Sequencing Center for Infectious Disease"/>
            <person name="Wu L."/>
            <person name="Ma J."/>
        </authorList>
    </citation>
    <scope>NUCLEOTIDE SEQUENCE [LARGE SCALE GENOMIC DNA]</scope>
    <source>
        <strain evidence="7">JCM 17978</strain>
    </source>
</reference>
<proteinExistence type="predicted"/>
<evidence type="ECO:0000256" key="2">
    <source>
        <dbReference type="ARBA" id="ARBA00022723"/>
    </source>
</evidence>
<comment type="caution">
    <text evidence="6">The sequence shown here is derived from an EMBL/GenBank/DDBJ whole genome shotgun (WGS) entry which is preliminary data.</text>
</comment>
<evidence type="ECO:0000259" key="5">
    <source>
        <dbReference type="PROSITE" id="PS51007"/>
    </source>
</evidence>
<dbReference type="RefSeq" id="WP_376860137.1">
    <property type="nucleotide sequence ID" value="NZ_JBHSLA010000003.1"/>
</dbReference>
<feature type="domain" description="Cytochrome c" evidence="5">
    <location>
        <begin position="49"/>
        <end position="119"/>
    </location>
</feature>
<evidence type="ECO:0000256" key="3">
    <source>
        <dbReference type="ARBA" id="ARBA00023004"/>
    </source>
</evidence>
<protein>
    <submittedName>
        <fullName evidence="6">C-type cytochrome</fullName>
    </submittedName>
</protein>
<name>A0ABW0C622_9FLAO</name>
<keyword evidence="3 4" id="KW-0408">Iron</keyword>
<evidence type="ECO:0000313" key="6">
    <source>
        <dbReference type="EMBL" id="MFC5195366.1"/>
    </source>
</evidence>
<keyword evidence="1 4" id="KW-0349">Heme</keyword>
<dbReference type="InterPro" id="IPR036909">
    <property type="entry name" value="Cyt_c-like_dom_sf"/>
</dbReference>
<gene>
    <name evidence="6" type="ORF">ACFPH8_08520</name>
</gene>
<dbReference type="Gene3D" id="1.10.760.10">
    <property type="entry name" value="Cytochrome c-like domain"/>
    <property type="match status" value="1"/>
</dbReference>
<evidence type="ECO:0000256" key="1">
    <source>
        <dbReference type="ARBA" id="ARBA00022617"/>
    </source>
</evidence>
<sequence>MCHKFQKHVTEHFEKASVRLVVLSLLVFSQLSCNQHKDDYDSAMNNQDSLVNRGQVVFQNNCGMCHKIDKQAAGVTMHSFSETMKKNDLYKFLIEGKQHPQVKISLKETEALTAFINNK</sequence>
<evidence type="ECO:0000313" key="7">
    <source>
        <dbReference type="Proteomes" id="UP001596162"/>
    </source>
</evidence>
<dbReference type="InterPro" id="IPR009056">
    <property type="entry name" value="Cyt_c-like_dom"/>
</dbReference>
<keyword evidence="2 4" id="KW-0479">Metal-binding</keyword>
<dbReference type="Pfam" id="PF00034">
    <property type="entry name" value="Cytochrom_C"/>
    <property type="match status" value="1"/>
</dbReference>
<accession>A0ABW0C622</accession>